<feature type="transmembrane region" description="Helical" evidence="6">
    <location>
        <begin position="128"/>
        <end position="146"/>
    </location>
</feature>
<feature type="transmembrane region" description="Helical" evidence="6">
    <location>
        <begin position="12"/>
        <end position="30"/>
    </location>
</feature>
<evidence type="ECO:0000256" key="1">
    <source>
        <dbReference type="ARBA" id="ARBA00004651"/>
    </source>
</evidence>
<protein>
    <submittedName>
        <fullName evidence="7">O-antigen/teichoic acid export membrane protein</fullName>
    </submittedName>
</protein>
<keyword evidence="3 6" id="KW-0812">Transmembrane</keyword>
<dbReference type="InterPro" id="IPR050833">
    <property type="entry name" value="Poly_Biosynth_Transport"/>
</dbReference>
<dbReference type="GO" id="GO:0005886">
    <property type="term" value="C:plasma membrane"/>
    <property type="evidence" value="ECO:0007669"/>
    <property type="project" value="UniProtKB-SubCell"/>
</dbReference>
<evidence type="ECO:0000313" key="8">
    <source>
        <dbReference type="Proteomes" id="UP000245845"/>
    </source>
</evidence>
<feature type="transmembrane region" description="Helical" evidence="6">
    <location>
        <begin position="185"/>
        <end position="203"/>
    </location>
</feature>
<comment type="subcellular location">
    <subcellularLocation>
        <location evidence="1">Cell membrane</location>
        <topology evidence="1">Multi-pass membrane protein</topology>
    </subcellularLocation>
</comment>
<evidence type="ECO:0000256" key="3">
    <source>
        <dbReference type="ARBA" id="ARBA00022692"/>
    </source>
</evidence>
<feature type="transmembrane region" description="Helical" evidence="6">
    <location>
        <begin position="403"/>
        <end position="426"/>
    </location>
</feature>
<evidence type="ECO:0000256" key="2">
    <source>
        <dbReference type="ARBA" id="ARBA00022475"/>
    </source>
</evidence>
<dbReference type="OrthoDB" id="8609648at2"/>
<feature type="transmembrane region" description="Helical" evidence="6">
    <location>
        <begin position="94"/>
        <end position="116"/>
    </location>
</feature>
<feature type="transmembrane region" description="Helical" evidence="6">
    <location>
        <begin position="438"/>
        <end position="458"/>
    </location>
</feature>
<evidence type="ECO:0000313" key="7">
    <source>
        <dbReference type="EMBL" id="PWJ20732.1"/>
    </source>
</evidence>
<dbReference type="PANTHER" id="PTHR30250">
    <property type="entry name" value="PST FAMILY PREDICTED COLANIC ACID TRANSPORTER"/>
    <property type="match status" value="1"/>
</dbReference>
<evidence type="ECO:0000256" key="4">
    <source>
        <dbReference type="ARBA" id="ARBA00022989"/>
    </source>
</evidence>
<dbReference type="EMBL" id="QGDL01000021">
    <property type="protein sequence ID" value="PWJ20732.1"/>
    <property type="molecule type" value="Genomic_DNA"/>
</dbReference>
<sequence length="509" mass="57548">MREYSRTQNAAINTLTSSIMQIVNVILGFISRTIFIHLLSSDYLGVNSLYTNILTVLSFAELGIGNAIVFSLYKPIANHDKSKIQALMTLYKKAYQLIGGVIFALGLCVIPFMRYLIKDAPDIKENIILIYILFLLNTSVSYLYSYKKTLITANQKDYIVQLYTRAFQLIQIVLQSIFLLLTHEYIIYLIIHIVCTVGQNIVLSIKADKMYPFIAEKNDNKLSKEETNSIFDNVKALFVYKFGSVILNGTDNIIISSIINVATVGIASNYTMLMNNVTNIISGAINSLTASVGNLSVKGSKEQIRSIMHQLLMICVWLYGFIGICFFVLANEFVELWIGPKYLLDQSVVFAILFSIYINGVQYAAYTFRTTQGLFIQSRWVPMISAIINIILSVWWGKTIGLSGIFIATGISRLLTTTLVDPWLVYKNNFSKKPFEYYFKYFAESLAVVINGLIQYWLIGLVPITGWIGFFVKVIIVSITANVVFLIELGWTKDFRNLVNRVAPSFRKG</sequence>
<feature type="transmembrane region" description="Helical" evidence="6">
    <location>
        <begin position="464"/>
        <end position="487"/>
    </location>
</feature>
<feature type="transmembrane region" description="Helical" evidence="6">
    <location>
        <begin position="50"/>
        <end position="73"/>
    </location>
</feature>
<feature type="transmembrane region" description="Helical" evidence="6">
    <location>
        <begin position="380"/>
        <end position="397"/>
    </location>
</feature>
<gene>
    <name evidence="7" type="ORF">A8806_12148</name>
</gene>
<proteinExistence type="predicted"/>
<comment type="caution">
    <text evidence="7">The sequence shown here is derived from an EMBL/GenBank/DDBJ whole genome shotgun (WGS) entry which is preliminary data.</text>
</comment>
<keyword evidence="2" id="KW-1003">Cell membrane</keyword>
<dbReference type="AlphaFoldDB" id="A0A2Y9BM80"/>
<feature type="transmembrane region" description="Helical" evidence="6">
    <location>
        <begin position="158"/>
        <end position="179"/>
    </location>
</feature>
<evidence type="ECO:0000256" key="6">
    <source>
        <dbReference type="SAM" id="Phobius"/>
    </source>
</evidence>
<dbReference type="PANTHER" id="PTHR30250:SF26">
    <property type="entry name" value="PSMA PROTEIN"/>
    <property type="match status" value="1"/>
</dbReference>
<dbReference type="Proteomes" id="UP000245845">
    <property type="component" value="Unassembled WGS sequence"/>
</dbReference>
<accession>A0A2Y9BM80</accession>
<feature type="transmembrane region" description="Helical" evidence="6">
    <location>
        <begin position="349"/>
        <end position="368"/>
    </location>
</feature>
<name>A0A2Y9BM80_9FIRM</name>
<keyword evidence="4 6" id="KW-1133">Transmembrane helix</keyword>
<reference evidence="7 8" key="1">
    <citation type="submission" date="2018-05" db="EMBL/GenBank/DDBJ databases">
        <title>The Hungate 1000. A catalogue of reference genomes from the rumen microbiome.</title>
        <authorList>
            <person name="Kelly W."/>
        </authorList>
    </citation>
    <scope>NUCLEOTIDE SEQUENCE [LARGE SCALE GENOMIC DNA]</scope>
    <source>
        <strain evidence="7 8">NLAE-zl-C242</strain>
    </source>
</reference>
<keyword evidence="5 6" id="KW-0472">Membrane</keyword>
<dbReference type="RefSeq" id="WP_109733751.1">
    <property type="nucleotide sequence ID" value="NZ_BAAACK010000008.1"/>
</dbReference>
<feature type="transmembrane region" description="Helical" evidence="6">
    <location>
        <begin position="311"/>
        <end position="329"/>
    </location>
</feature>
<keyword evidence="8" id="KW-1185">Reference proteome</keyword>
<evidence type="ECO:0000256" key="5">
    <source>
        <dbReference type="ARBA" id="ARBA00023136"/>
    </source>
</evidence>
<organism evidence="7 8">
    <name type="scientific">Faecalicatena orotica</name>
    <dbReference type="NCBI Taxonomy" id="1544"/>
    <lineage>
        <taxon>Bacteria</taxon>
        <taxon>Bacillati</taxon>
        <taxon>Bacillota</taxon>
        <taxon>Clostridia</taxon>
        <taxon>Lachnospirales</taxon>
        <taxon>Lachnospiraceae</taxon>
        <taxon>Faecalicatena</taxon>
    </lineage>
</organism>